<dbReference type="PANTHER" id="PTHR24049:SF42">
    <property type="entry name" value="DELTA LIKE NON-CANONICAL NOTCH LIGAND 1"/>
    <property type="match status" value="1"/>
</dbReference>
<dbReference type="EMBL" id="QNUK01000206">
    <property type="protein sequence ID" value="KAF5898231.1"/>
    <property type="molecule type" value="Genomic_DNA"/>
</dbReference>
<feature type="domain" description="EGF-like" evidence="5">
    <location>
        <begin position="17"/>
        <end position="50"/>
    </location>
</feature>
<dbReference type="InterPro" id="IPR051022">
    <property type="entry name" value="Notch_Cell-Fate_Det"/>
</dbReference>
<dbReference type="GO" id="GO:0045197">
    <property type="term" value="P:establishment or maintenance of epithelial cell apical/basal polarity"/>
    <property type="evidence" value="ECO:0007669"/>
    <property type="project" value="TreeGrafter"/>
</dbReference>
<evidence type="ECO:0000313" key="6">
    <source>
        <dbReference type="EMBL" id="KAF5898231.1"/>
    </source>
</evidence>
<dbReference type="GO" id="GO:0007157">
    <property type="term" value="P:heterophilic cell-cell adhesion via plasma membrane cell adhesion molecules"/>
    <property type="evidence" value="ECO:0007669"/>
    <property type="project" value="TreeGrafter"/>
</dbReference>
<dbReference type="GO" id="GO:0032991">
    <property type="term" value="C:protein-containing complex"/>
    <property type="evidence" value="ECO:0007669"/>
    <property type="project" value="TreeGrafter"/>
</dbReference>
<dbReference type="AlphaFoldDB" id="A0A8J4X2C0"/>
<gene>
    <name evidence="6" type="ORF">DAT39_012059</name>
</gene>
<accession>A0A8J4X2C0</accession>
<evidence type="ECO:0000256" key="1">
    <source>
        <dbReference type="ARBA" id="ARBA00022536"/>
    </source>
</evidence>
<dbReference type="GO" id="GO:0005886">
    <property type="term" value="C:plasma membrane"/>
    <property type="evidence" value="ECO:0007669"/>
    <property type="project" value="TreeGrafter"/>
</dbReference>
<dbReference type="Proteomes" id="UP000727407">
    <property type="component" value="Unassembled WGS sequence"/>
</dbReference>
<keyword evidence="2" id="KW-0677">Repeat</keyword>
<dbReference type="Gene3D" id="2.10.25.10">
    <property type="entry name" value="Laminin"/>
    <property type="match status" value="2"/>
</dbReference>
<organism evidence="6 7">
    <name type="scientific">Clarias magur</name>
    <name type="common">Asian catfish</name>
    <name type="synonym">Macropteronotus magur</name>
    <dbReference type="NCBI Taxonomy" id="1594786"/>
    <lineage>
        <taxon>Eukaryota</taxon>
        <taxon>Metazoa</taxon>
        <taxon>Chordata</taxon>
        <taxon>Craniata</taxon>
        <taxon>Vertebrata</taxon>
        <taxon>Euteleostomi</taxon>
        <taxon>Actinopterygii</taxon>
        <taxon>Neopterygii</taxon>
        <taxon>Teleostei</taxon>
        <taxon>Ostariophysi</taxon>
        <taxon>Siluriformes</taxon>
        <taxon>Clariidae</taxon>
        <taxon>Clarias</taxon>
    </lineage>
</organism>
<feature type="domain" description="EGF-like" evidence="5">
    <location>
        <begin position="1"/>
        <end position="15"/>
    </location>
</feature>
<evidence type="ECO:0000313" key="7">
    <source>
        <dbReference type="Proteomes" id="UP000727407"/>
    </source>
</evidence>
<dbReference type="PANTHER" id="PTHR24049">
    <property type="entry name" value="CRUMBS FAMILY MEMBER"/>
    <property type="match status" value="1"/>
</dbReference>
<reference evidence="6" key="1">
    <citation type="submission" date="2020-07" db="EMBL/GenBank/DDBJ databases">
        <title>Clarias magur genome sequencing, assembly and annotation.</title>
        <authorList>
            <person name="Kushwaha B."/>
            <person name="Kumar R."/>
            <person name="Das P."/>
            <person name="Joshi C.G."/>
            <person name="Kumar D."/>
            <person name="Nagpure N.S."/>
            <person name="Pandey M."/>
            <person name="Agarwal S."/>
            <person name="Srivastava S."/>
            <person name="Singh M."/>
            <person name="Sahoo L."/>
            <person name="Jayasankar P."/>
            <person name="Meher P.K."/>
            <person name="Koringa P.G."/>
            <person name="Iquebal M.A."/>
            <person name="Das S.P."/>
            <person name="Bit A."/>
            <person name="Patnaik S."/>
            <person name="Patel N."/>
            <person name="Shah T.M."/>
            <person name="Hinsu A."/>
            <person name="Jena J.K."/>
        </authorList>
    </citation>
    <scope>NUCLEOTIDE SEQUENCE</scope>
    <source>
        <strain evidence="6">CIFAMagur01</strain>
        <tissue evidence="6">Testis</tissue>
    </source>
</reference>
<feature type="disulfide bond" evidence="4">
    <location>
        <begin position="5"/>
        <end position="14"/>
    </location>
</feature>
<sequence>FSCNCPPQYTGTLCESKVSACVPTPCRNRGECKAVGNTFLCGCPKGFTGL</sequence>
<dbReference type="OrthoDB" id="283575at2759"/>
<proteinExistence type="predicted"/>
<keyword evidence="7" id="KW-1185">Reference proteome</keyword>
<keyword evidence="3 4" id="KW-1015">Disulfide bond</keyword>
<dbReference type="PROSITE" id="PS00022">
    <property type="entry name" value="EGF_1"/>
    <property type="match status" value="1"/>
</dbReference>
<dbReference type="PROSITE" id="PS50026">
    <property type="entry name" value="EGF_3"/>
    <property type="match status" value="2"/>
</dbReference>
<dbReference type="InterPro" id="IPR000742">
    <property type="entry name" value="EGF"/>
</dbReference>
<name>A0A8J4X2C0_CLAMG</name>
<evidence type="ECO:0000256" key="2">
    <source>
        <dbReference type="ARBA" id="ARBA00022737"/>
    </source>
</evidence>
<keyword evidence="1 4" id="KW-0245">EGF-like domain</keyword>
<protein>
    <submittedName>
        <fullName evidence="6">Protocadherin Fat 3-like</fullName>
    </submittedName>
</protein>
<comment type="caution">
    <text evidence="6">The sequence shown here is derived from an EMBL/GenBank/DDBJ whole genome shotgun (WGS) entry which is preliminary data.</text>
</comment>
<evidence type="ECO:0000259" key="5">
    <source>
        <dbReference type="PROSITE" id="PS50026"/>
    </source>
</evidence>
<evidence type="ECO:0000256" key="3">
    <source>
        <dbReference type="ARBA" id="ARBA00023157"/>
    </source>
</evidence>
<feature type="non-terminal residue" evidence="6">
    <location>
        <position position="1"/>
    </location>
</feature>
<dbReference type="Pfam" id="PF00008">
    <property type="entry name" value="EGF"/>
    <property type="match status" value="1"/>
</dbReference>
<feature type="non-terminal residue" evidence="6">
    <location>
        <position position="50"/>
    </location>
</feature>
<comment type="caution">
    <text evidence="4">Lacks conserved residue(s) required for the propagation of feature annotation.</text>
</comment>
<dbReference type="SUPFAM" id="SSF57196">
    <property type="entry name" value="EGF/Laminin"/>
    <property type="match status" value="1"/>
</dbReference>
<evidence type="ECO:0000256" key="4">
    <source>
        <dbReference type="PROSITE-ProRule" id="PRU00076"/>
    </source>
</evidence>